<dbReference type="PANTHER" id="PTHR14552">
    <property type="match status" value="1"/>
</dbReference>
<dbReference type="GO" id="GO:0047429">
    <property type="term" value="F:nucleoside triphosphate diphosphatase activity"/>
    <property type="evidence" value="ECO:0007669"/>
    <property type="project" value="InterPro"/>
</dbReference>
<dbReference type="InterPro" id="IPR025984">
    <property type="entry name" value="DCTPP"/>
</dbReference>
<evidence type="ECO:0000259" key="1">
    <source>
        <dbReference type="Pfam" id="PF00622"/>
    </source>
</evidence>
<dbReference type="InterPro" id="IPR013320">
    <property type="entry name" value="ConA-like_dom_sf"/>
</dbReference>
<organism evidence="2">
    <name type="scientific">Arcella intermedia</name>
    <dbReference type="NCBI Taxonomy" id="1963864"/>
    <lineage>
        <taxon>Eukaryota</taxon>
        <taxon>Amoebozoa</taxon>
        <taxon>Tubulinea</taxon>
        <taxon>Elardia</taxon>
        <taxon>Arcellinida</taxon>
        <taxon>Sphaerothecina</taxon>
        <taxon>Arcellidae</taxon>
        <taxon>Arcella</taxon>
    </lineage>
</organism>
<dbReference type="Gene3D" id="2.60.120.920">
    <property type="match status" value="1"/>
</dbReference>
<protein>
    <recommendedName>
        <fullName evidence="1">SPRY domain-containing protein</fullName>
    </recommendedName>
</protein>
<dbReference type="Gene3D" id="1.10.287.1080">
    <property type="entry name" value="MazG-like"/>
    <property type="match status" value="1"/>
</dbReference>
<dbReference type="InterPro" id="IPR043136">
    <property type="entry name" value="B30.2/SPRY_sf"/>
</dbReference>
<dbReference type="EMBL" id="GIBP01005837">
    <property type="protein sequence ID" value="NDV34806.1"/>
    <property type="molecule type" value="Transcribed_RNA"/>
</dbReference>
<accession>A0A6B2LCP5</accession>
<dbReference type="CDD" id="cd11537">
    <property type="entry name" value="NTP-PPase_RS21-C6_like"/>
    <property type="match status" value="1"/>
</dbReference>
<reference evidence="2" key="1">
    <citation type="journal article" date="2020" name="J. Eukaryot. Microbiol.">
        <title>De novo Sequencing, Assembly and Annotation of the Transcriptome for the Free-Living Testate Amoeba Arcella intermedia.</title>
        <authorList>
            <person name="Ribeiro G.M."/>
            <person name="Porfirio-Sousa A.L."/>
            <person name="Maurer-Alcala X.X."/>
            <person name="Katz L.A."/>
            <person name="Lahr D.J.G."/>
        </authorList>
    </citation>
    <scope>NUCLEOTIDE SEQUENCE</scope>
</reference>
<dbReference type="PANTHER" id="PTHR14552:SF21">
    <property type="entry name" value="DCTP PYROPHOSPHATASE 1"/>
    <property type="match status" value="1"/>
</dbReference>
<dbReference type="SUPFAM" id="SSF101386">
    <property type="entry name" value="all-alpha NTP pyrophosphatases"/>
    <property type="match status" value="1"/>
</dbReference>
<dbReference type="SUPFAM" id="SSF49899">
    <property type="entry name" value="Concanavalin A-like lectins/glucanases"/>
    <property type="match status" value="1"/>
</dbReference>
<feature type="domain" description="SPRY" evidence="1">
    <location>
        <begin position="167"/>
        <end position="271"/>
    </location>
</feature>
<evidence type="ECO:0000313" key="2">
    <source>
        <dbReference type="EMBL" id="NDV34806.1"/>
    </source>
</evidence>
<dbReference type="InterPro" id="IPR003877">
    <property type="entry name" value="SPRY_dom"/>
</dbReference>
<proteinExistence type="predicted"/>
<dbReference type="Pfam" id="PF00622">
    <property type="entry name" value="SPRY"/>
    <property type="match status" value="1"/>
</dbReference>
<dbReference type="AlphaFoldDB" id="A0A6B2LCP5"/>
<dbReference type="Pfam" id="PF12643">
    <property type="entry name" value="MazG-like"/>
    <property type="match status" value="1"/>
</dbReference>
<name>A0A6B2LCP5_9EUKA</name>
<dbReference type="GO" id="GO:0009143">
    <property type="term" value="P:nucleoside triphosphate catabolic process"/>
    <property type="evidence" value="ECO:0007669"/>
    <property type="project" value="InterPro"/>
</dbReference>
<sequence length="280" mass="31370">MRSKIREWSVERDWIRYHTPRNIALAMVGEVGELCECFMWKGEVDRGIPQFSEAERTHLGEEISDVLIYLVSLADACKIDLPKAALDKMAKNSLKYPGPNKMKSEQPSVSPPSNICFLSGNCDPSIVLSNHLLTATKSDDSNYAKVHLGSPGVDRLEPNSSHSHSLYSFKLKYQRFGWVWIGWAPISSLTGKDVMRDGYFLYTANSNLFSKNDWGVGYSGSIRVEVNQVIESILDVNNRTIAFKIDGKDMGIAFTDIQTPTTLHPTLIFQNGIDSSWSVI</sequence>